<comment type="subcellular location">
    <subcellularLocation>
        <location evidence="1">Nucleus</location>
    </subcellularLocation>
</comment>
<evidence type="ECO:0000256" key="4">
    <source>
        <dbReference type="ARBA" id="ARBA00023125"/>
    </source>
</evidence>
<evidence type="ECO:0000313" key="9">
    <source>
        <dbReference type="Proteomes" id="UP000504607"/>
    </source>
</evidence>
<protein>
    <submittedName>
        <fullName evidence="10">Transcription factor MYB8-like</fullName>
    </submittedName>
</protein>
<dbReference type="PROSITE" id="PS51294">
    <property type="entry name" value="HTH_MYB"/>
    <property type="match status" value="2"/>
</dbReference>
<dbReference type="PANTHER" id="PTHR47997">
    <property type="entry name" value="MYB DOMAIN PROTEIN 55"/>
    <property type="match status" value="1"/>
</dbReference>
<keyword evidence="5" id="KW-0804">Transcription</keyword>
<evidence type="ECO:0000256" key="3">
    <source>
        <dbReference type="ARBA" id="ARBA00023015"/>
    </source>
</evidence>
<dbReference type="GO" id="GO:0000976">
    <property type="term" value="F:transcription cis-regulatory region binding"/>
    <property type="evidence" value="ECO:0007669"/>
    <property type="project" value="UniProtKB-ARBA"/>
</dbReference>
<evidence type="ECO:0000256" key="1">
    <source>
        <dbReference type="ARBA" id="ARBA00004123"/>
    </source>
</evidence>
<organism evidence="9 10">
    <name type="scientific">Elaeis guineensis var. tenera</name>
    <name type="common">Oil palm</name>
    <dbReference type="NCBI Taxonomy" id="51953"/>
    <lineage>
        <taxon>Eukaryota</taxon>
        <taxon>Viridiplantae</taxon>
        <taxon>Streptophyta</taxon>
        <taxon>Embryophyta</taxon>
        <taxon>Tracheophyta</taxon>
        <taxon>Spermatophyta</taxon>
        <taxon>Magnoliopsida</taxon>
        <taxon>Liliopsida</taxon>
        <taxon>Arecaceae</taxon>
        <taxon>Arecoideae</taxon>
        <taxon>Cocoseae</taxon>
        <taxon>Elaeidinae</taxon>
        <taxon>Elaeis</taxon>
    </lineage>
</organism>
<accession>A0A6I9SAQ9</accession>
<feature type="domain" description="HTH myb-type" evidence="8">
    <location>
        <begin position="9"/>
        <end position="61"/>
    </location>
</feature>
<dbReference type="AlphaFoldDB" id="A0A6I9SAQ9"/>
<dbReference type="InterPro" id="IPR017930">
    <property type="entry name" value="Myb_dom"/>
</dbReference>
<dbReference type="InterPro" id="IPR009057">
    <property type="entry name" value="Homeodomain-like_sf"/>
</dbReference>
<evidence type="ECO:0000256" key="6">
    <source>
        <dbReference type="ARBA" id="ARBA00023242"/>
    </source>
</evidence>
<keyword evidence="6" id="KW-0539">Nucleus</keyword>
<dbReference type="PANTHER" id="PTHR47997:SF75">
    <property type="entry name" value="MYB DOMAIN PROTEIN 55"/>
    <property type="match status" value="1"/>
</dbReference>
<dbReference type="InterPro" id="IPR001005">
    <property type="entry name" value="SANT/Myb"/>
</dbReference>
<dbReference type="Proteomes" id="UP000504607">
    <property type="component" value="Chromosome 15"/>
</dbReference>
<proteinExistence type="predicted"/>
<dbReference type="RefSeq" id="XP_010940132.1">
    <property type="nucleotide sequence ID" value="XM_010941830.3"/>
</dbReference>
<feature type="domain" description="HTH myb-type" evidence="8">
    <location>
        <begin position="62"/>
        <end position="116"/>
    </location>
</feature>
<dbReference type="SUPFAM" id="SSF46689">
    <property type="entry name" value="Homeodomain-like"/>
    <property type="match status" value="1"/>
</dbReference>
<dbReference type="SMART" id="SM00717">
    <property type="entry name" value="SANT"/>
    <property type="match status" value="2"/>
</dbReference>
<dbReference type="GO" id="GO:0005634">
    <property type="term" value="C:nucleus"/>
    <property type="evidence" value="ECO:0007669"/>
    <property type="project" value="UniProtKB-SubCell"/>
</dbReference>
<keyword evidence="2" id="KW-0677">Repeat</keyword>
<evidence type="ECO:0000313" key="10">
    <source>
        <dbReference type="RefSeq" id="XP_010940132.1"/>
    </source>
</evidence>
<dbReference type="InParanoid" id="A0A6I9SAQ9"/>
<evidence type="ECO:0000259" key="7">
    <source>
        <dbReference type="PROSITE" id="PS50090"/>
    </source>
</evidence>
<dbReference type="Gene3D" id="1.10.10.60">
    <property type="entry name" value="Homeodomain-like"/>
    <property type="match status" value="2"/>
</dbReference>
<feature type="domain" description="Myb-like" evidence="7">
    <location>
        <begin position="9"/>
        <end position="61"/>
    </location>
</feature>
<dbReference type="InterPro" id="IPR051953">
    <property type="entry name" value="Plant_SW-associated_TFs"/>
</dbReference>
<dbReference type="Pfam" id="PF00249">
    <property type="entry name" value="Myb_DNA-binding"/>
    <property type="match status" value="2"/>
</dbReference>
<feature type="domain" description="Myb-like" evidence="7">
    <location>
        <begin position="62"/>
        <end position="112"/>
    </location>
</feature>
<gene>
    <name evidence="10" type="primary">LOC105058783</name>
</gene>
<evidence type="ECO:0000259" key="8">
    <source>
        <dbReference type="PROSITE" id="PS51294"/>
    </source>
</evidence>
<keyword evidence="9" id="KW-1185">Reference proteome</keyword>
<dbReference type="CDD" id="cd00167">
    <property type="entry name" value="SANT"/>
    <property type="match status" value="2"/>
</dbReference>
<dbReference type="FunFam" id="1.10.10.60:FF:000158">
    <property type="entry name" value="MYB transcription factor"/>
    <property type="match status" value="1"/>
</dbReference>
<keyword evidence="3" id="KW-0805">Transcription regulation</keyword>
<dbReference type="PROSITE" id="PS50090">
    <property type="entry name" value="MYB_LIKE"/>
    <property type="match status" value="2"/>
</dbReference>
<reference evidence="10" key="1">
    <citation type="submission" date="2025-08" db="UniProtKB">
        <authorList>
            <consortium name="RefSeq"/>
        </authorList>
    </citation>
    <scope>IDENTIFICATION</scope>
</reference>
<dbReference type="OrthoDB" id="2143914at2759"/>
<keyword evidence="4" id="KW-0238">DNA-binding</keyword>
<evidence type="ECO:0000256" key="5">
    <source>
        <dbReference type="ARBA" id="ARBA00023163"/>
    </source>
</evidence>
<dbReference type="FunFam" id="1.10.10.60:FF:000394">
    <property type="entry name" value="MYB transcription factor"/>
    <property type="match status" value="1"/>
</dbReference>
<sequence>MGRHPCCAKQKIRKGLWSPEEDEKLYNHIARFGIGCWSSVPKQAGLERCRKSCRLRWINYLRPDLKRGNFSQEEEALIISLHEVLGNRWSHIAAQLPGRTDNEIKNLWNSRLKKKLKQRGINPITHKQLRETGAQGEMPRPAVKPLFNPFPSFECQAATDPSGTNANLDHQLQQTHRPLEQNEFMNNFDDYLVSRSNSGYWNYGEVLYVSDTYAIQESLNSRINSNSDIAARMGSMPGKEVFDSSSFEIKLESPLQTEIEAYEQRLNPCQGLQQVESSEEFSSYLTTSLSRDLSDACLECFSR</sequence>
<evidence type="ECO:0000256" key="2">
    <source>
        <dbReference type="ARBA" id="ARBA00022737"/>
    </source>
</evidence>
<name>A0A6I9SAQ9_ELAGV</name>